<dbReference type="EMBL" id="CP049055">
    <property type="protein sequence ID" value="QII12657.1"/>
    <property type="molecule type" value="Genomic_DNA"/>
</dbReference>
<reference evidence="8" key="2">
    <citation type="submission" date="2006-01" db="EMBL/GenBank/DDBJ databases">
        <authorList>
            <person name="Genoscope"/>
        </authorList>
    </citation>
    <scope>NUCLEOTIDE SEQUENCE</scope>
</reference>
<dbReference type="EMBL" id="LT934425">
    <property type="protein sequence ID" value="SOH02922.1"/>
    <property type="molecule type" value="Genomic_DNA"/>
</dbReference>
<dbReference type="InterPro" id="IPR001915">
    <property type="entry name" value="Peptidase_M48"/>
</dbReference>
<dbReference type="InterPro" id="IPR051156">
    <property type="entry name" value="Mito/Outer_Membr_Metalloprot"/>
</dbReference>
<dbReference type="Proteomes" id="UP000501926">
    <property type="component" value="Chromosome"/>
</dbReference>
<evidence type="ECO:0000313" key="9">
    <source>
        <dbReference type="EMBL" id="QII12657.1"/>
    </source>
</evidence>
<dbReference type="PANTHER" id="PTHR22726">
    <property type="entry name" value="METALLOENDOPEPTIDASE OMA1"/>
    <property type="match status" value="1"/>
</dbReference>
<comment type="cofactor">
    <cofactor evidence="6">
        <name>Zn(2+)</name>
        <dbReference type="ChEBI" id="CHEBI:29105"/>
    </cofactor>
    <text evidence="6">Binds 1 zinc ion per subunit.</text>
</comment>
<dbReference type="OrthoDB" id="9810445at2"/>
<dbReference type="EMBL" id="CT573071">
    <property type="protein sequence ID" value="CAJ74950.1"/>
    <property type="molecule type" value="Genomic_DNA"/>
</dbReference>
<reference evidence="11" key="4">
    <citation type="submission" date="2017-10" db="EMBL/GenBank/DDBJ databases">
        <authorList>
            <person name="Frank J."/>
        </authorList>
    </citation>
    <scope>NUCLEOTIDE SEQUENCE [LARGE SCALE GENOMIC DNA]</scope>
</reference>
<dbReference type="GO" id="GO:0004222">
    <property type="term" value="F:metalloendopeptidase activity"/>
    <property type="evidence" value="ECO:0007669"/>
    <property type="project" value="InterPro"/>
</dbReference>
<feature type="domain" description="Peptidase M48" evidence="7">
    <location>
        <begin position="70"/>
        <end position="203"/>
    </location>
</feature>
<evidence type="ECO:0000259" key="7">
    <source>
        <dbReference type="Pfam" id="PF01435"/>
    </source>
</evidence>
<evidence type="ECO:0000256" key="5">
    <source>
        <dbReference type="ARBA" id="ARBA00023049"/>
    </source>
</evidence>
<protein>
    <recommendedName>
        <fullName evidence="7">Peptidase M48 domain-containing protein</fullName>
    </recommendedName>
</protein>
<evidence type="ECO:0000313" key="8">
    <source>
        <dbReference type="EMBL" id="CAJ74950.1"/>
    </source>
</evidence>
<dbReference type="PANTHER" id="PTHR22726:SF1">
    <property type="entry name" value="METALLOENDOPEPTIDASE OMA1, MITOCHONDRIAL"/>
    <property type="match status" value="1"/>
</dbReference>
<dbReference type="RefSeq" id="WP_099323828.1">
    <property type="nucleotide sequence ID" value="NZ_CP049055.1"/>
</dbReference>
<reference evidence="10" key="3">
    <citation type="submission" date="2017-10" db="EMBL/GenBank/DDBJ databases">
        <authorList>
            <person name="Banno H."/>
            <person name="Chua N.-H."/>
        </authorList>
    </citation>
    <scope>NUCLEOTIDE SEQUENCE [LARGE SCALE GENOMIC DNA]</scope>
    <source>
        <strain evidence="10">Kuenenia_mbr1_ru-nijmegen</strain>
    </source>
</reference>
<evidence type="ECO:0000256" key="6">
    <source>
        <dbReference type="RuleBase" id="RU003983"/>
    </source>
</evidence>
<evidence type="ECO:0000256" key="4">
    <source>
        <dbReference type="ARBA" id="ARBA00022833"/>
    </source>
</evidence>
<keyword evidence="4 6" id="KW-0862">Zinc</keyword>
<evidence type="ECO:0000313" key="12">
    <source>
        <dbReference type="Proteomes" id="UP000501926"/>
    </source>
</evidence>
<proteinExistence type="inferred from homology"/>
<evidence type="ECO:0000256" key="3">
    <source>
        <dbReference type="ARBA" id="ARBA00022801"/>
    </source>
</evidence>
<gene>
    <name evidence="9" type="ORF">KsCSTR_32780</name>
    <name evidence="10" type="ORF">KSMBR1_0407</name>
    <name evidence="8" type="ORF">kuste4188</name>
</gene>
<keyword evidence="11" id="KW-1185">Reference proteome</keyword>
<evidence type="ECO:0000313" key="11">
    <source>
        <dbReference type="Proteomes" id="UP000221734"/>
    </source>
</evidence>
<organism evidence="8">
    <name type="scientific">Kuenenia stuttgartiensis</name>
    <dbReference type="NCBI Taxonomy" id="174633"/>
    <lineage>
        <taxon>Bacteria</taxon>
        <taxon>Pseudomonadati</taxon>
        <taxon>Planctomycetota</taxon>
        <taxon>Candidatus Brocadiia</taxon>
        <taxon>Candidatus Brocadiales</taxon>
        <taxon>Candidatus Brocadiaceae</taxon>
        <taxon>Candidatus Kuenenia</taxon>
    </lineage>
</organism>
<reference evidence="8" key="1">
    <citation type="journal article" date="2006" name="Nature">
        <title>Deciphering the evolution and metabolism of an anammox bacterium from a community genome.</title>
        <authorList>
            <person name="Strous M."/>
            <person name="Pelletier E."/>
            <person name="Mangenot S."/>
            <person name="Rattei T."/>
            <person name="Lehner A."/>
            <person name="Taylor M.W."/>
            <person name="Horn M."/>
            <person name="Daims H."/>
            <person name="Bartol-Mavel D."/>
            <person name="Wincker P."/>
            <person name="Barbe V."/>
            <person name="Fonknechten N."/>
            <person name="Vallenet D."/>
            <person name="Segurens B."/>
            <person name="Schenowitz-Truong C."/>
            <person name="Medigue C."/>
            <person name="Collingro A."/>
            <person name="Snel B."/>
            <person name="Dutilh B.E."/>
            <person name="OpDenCamp H.J.M."/>
            <person name="vanDerDrift C."/>
            <person name="Cirpus I."/>
            <person name="vanDePas-Schoonen K.T."/>
            <person name="Harhangi H.R."/>
            <person name="vanNiftrik L."/>
            <person name="Schmid M."/>
            <person name="Keltjens J."/>
            <person name="vanDeVossenberg J."/>
            <person name="Kartal B."/>
            <person name="Meier H."/>
            <person name="Frishman D."/>
            <person name="Huynen M.A."/>
            <person name="Mewes H."/>
            <person name="Weissenbach J."/>
            <person name="Jetten M.S.M."/>
            <person name="Wagner M."/>
            <person name="LePaslier D."/>
        </authorList>
    </citation>
    <scope>NUCLEOTIDE SEQUENCE</scope>
</reference>
<dbReference type="Proteomes" id="UP000221734">
    <property type="component" value="Chromosome Kuenenia_stuttgartiensis_MBR1"/>
</dbReference>
<dbReference type="GO" id="GO:0016020">
    <property type="term" value="C:membrane"/>
    <property type="evidence" value="ECO:0007669"/>
    <property type="project" value="TreeGrafter"/>
</dbReference>
<evidence type="ECO:0000256" key="1">
    <source>
        <dbReference type="ARBA" id="ARBA00022670"/>
    </source>
</evidence>
<name>Q1Q4L6_KUEST</name>
<keyword evidence="2" id="KW-0479">Metal-binding</keyword>
<dbReference type="GO" id="GO:0051603">
    <property type="term" value="P:proteolysis involved in protein catabolic process"/>
    <property type="evidence" value="ECO:0007669"/>
    <property type="project" value="TreeGrafter"/>
</dbReference>
<dbReference type="GO" id="GO:0046872">
    <property type="term" value="F:metal ion binding"/>
    <property type="evidence" value="ECO:0007669"/>
    <property type="project" value="UniProtKB-KW"/>
</dbReference>
<sequence length="246" mass="27903">MEWKRIFFAIFILLVADAIFFSGVCCFANDEWQLNGDNTGLSEEEEIELGRKVDEYLSRGCHFDTDAELNKKINDITQSIVAVSERKTLPYICSIIQSYSINAFSSSCGHIYITKGLLQLTKNENELACIIGHEIAHLSLRHASKFYRELKNVFSQQNNANWDEVAALSLENHLREFEAEADTKGVFYACNAGYDPNGLPDFLERNLDIIVAHNGLSGIFGMGYYAEVEMRVCKLREFIATLKGDW</sequence>
<dbReference type="Pfam" id="PF01435">
    <property type="entry name" value="Peptidase_M48"/>
    <property type="match status" value="1"/>
</dbReference>
<evidence type="ECO:0000313" key="10">
    <source>
        <dbReference type="EMBL" id="SOH02922.1"/>
    </source>
</evidence>
<dbReference type="Gene3D" id="3.30.2010.10">
    <property type="entry name" value="Metalloproteases ('zincins'), catalytic domain"/>
    <property type="match status" value="1"/>
</dbReference>
<dbReference type="AlphaFoldDB" id="Q1Q4L6"/>
<keyword evidence="5 6" id="KW-0482">Metalloprotease</keyword>
<comment type="similarity">
    <text evidence="6">Belongs to the peptidase M48 family.</text>
</comment>
<keyword evidence="1 6" id="KW-0645">Protease</keyword>
<reference evidence="9 12" key="5">
    <citation type="submission" date="2020-02" db="EMBL/GenBank/DDBJ databases">
        <title>Newly sequenced genome of strain CSTR1 showed variability in Candidatus Kuenenia stuttgartiensis genomes.</title>
        <authorList>
            <person name="Ding C."/>
            <person name="Adrian L."/>
        </authorList>
    </citation>
    <scope>NUCLEOTIDE SEQUENCE [LARGE SCALE GENOMIC DNA]</scope>
    <source>
        <strain evidence="9 12">CSTR1</strain>
    </source>
</reference>
<dbReference type="KEGG" id="kst:KSMBR1_0407"/>
<keyword evidence="3 6" id="KW-0378">Hydrolase</keyword>
<evidence type="ECO:0000256" key="2">
    <source>
        <dbReference type="ARBA" id="ARBA00022723"/>
    </source>
</evidence>
<accession>Q1Q4L6</accession>